<keyword evidence="2" id="KW-1185">Reference proteome</keyword>
<dbReference type="InParanoid" id="A0A369JT60"/>
<name>A0A369JT60_HYPMA</name>
<dbReference type="Proteomes" id="UP000076154">
    <property type="component" value="Unassembled WGS sequence"/>
</dbReference>
<reference evidence="1" key="1">
    <citation type="submission" date="2018-04" db="EMBL/GenBank/DDBJ databases">
        <title>Whole genome sequencing of Hypsizygus marmoreus.</title>
        <authorList>
            <person name="Choi I.-G."/>
            <person name="Min B."/>
            <person name="Kim J.-G."/>
            <person name="Kim S."/>
            <person name="Oh Y.-L."/>
            <person name="Kong W.-S."/>
            <person name="Park H."/>
            <person name="Jeong J."/>
            <person name="Song E.-S."/>
        </authorList>
    </citation>
    <scope>NUCLEOTIDE SEQUENCE [LARGE SCALE GENOMIC DNA]</scope>
    <source>
        <strain evidence="1">51987-8</strain>
    </source>
</reference>
<evidence type="ECO:0000313" key="2">
    <source>
        <dbReference type="Proteomes" id="UP000076154"/>
    </source>
</evidence>
<proteinExistence type="predicted"/>
<organism evidence="1 2">
    <name type="scientific">Hypsizygus marmoreus</name>
    <name type="common">White beech mushroom</name>
    <name type="synonym">Agaricus marmoreus</name>
    <dbReference type="NCBI Taxonomy" id="39966"/>
    <lineage>
        <taxon>Eukaryota</taxon>
        <taxon>Fungi</taxon>
        <taxon>Dikarya</taxon>
        <taxon>Basidiomycota</taxon>
        <taxon>Agaricomycotina</taxon>
        <taxon>Agaricomycetes</taxon>
        <taxon>Agaricomycetidae</taxon>
        <taxon>Agaricales</taxon>
        <taxon>Tricholomatineae</taxon>
        <taxon>Lyophyllaceae</taxon>
        <taxon>Hypsizygus</taxon>
    </lineage>
</organism>
<evidence type="ECO:0000313" key="1">
    <source>
        <dbReference type="EMBL" id="RDB25521.1"/>
    </source>
</evidence>
<accession>A0A369JT60</accession>
<dbReference type="AlphaFoldDB" id="A0A369JT60"/>
<dbReference type="EMBL" id="LUEZ02000040">
    <property type="protein sequence ID" value="RDB25521.1"/>
    <property type="molecule type" value="Genomic_DNA"/>
</dbReference>
<sequence length="124" mass="13961">MLITGGIRLEGAVVCKEERKALVALRQVISVLHLLGQESPEVHPHLPPPREHMNIGPVVDPIEIGVVKSLQHWRDDGSLVALIFTKLFVKPTCYTTTMDRFRDLHVEVEIEVECHILDRSIAGR</sequence>
<comment type="caution">
    <text evidence="1">The sequence shown here is derived from an EMBL/GenBank/DDBJ whole genome shotgun (WGS) entry which is preliminary data.</text>
</comment>
<gene>
    <name evidence="1" type="ORF">Hypma_006313</name>
</gene>
<protein>
    <submittedName>
        <fullName evidence="1">Uncharacterized protein</fullName>
    </submittedName>
</protein>